<dbReference type="GO" id="GO:0016987">
    <property type="term" value="F:sigma factor activity"/>
    <property type="evidence" value="ECO:0007669"/>
    <property type="project" value="UniProtKB-KW"/>
</dbReference>
<accession>A0A4R0KBR4</accession>
<evidence type="ECO:0000313" key="9">
    <source>
        <dbReference type="EMBL" id="TCC57781.1"/>
    </source>
</evidence>
<protein>
    <recommendedName>
        <fullName evidence="6">RNA polymerase sigma factor</fullName>
    </recommendedName>
</protein>
<dbReference type="Pfam" id="PF04542">
    <property type="entry name" value="Sigma70_r2"/>
    <property type="match status" value="1"/>
</dbReference>
<comment type="caution">
    <text evidence="9">The sequence shown here is derived from an EMBL/GenBank/DDBJ whole genome shotgun (WGS) entry which is preliminary data.</text>
</comment>
<dbReference type="InterPro" id="IPR039425">
    <property type="entry name" value="RNA_pol_sigma-70-like"/>
</dbReference>
<dbReference type="AlphaFoldDB" id="A0A4R0KBR4"/>
<dbReference type="GO" id="GO:0006352">
    <property type="term" value="P:DNA-templated transcription initiation"/>
    <property type="evidence" value="ECO:0007669"/>
    <property type="project" value="InterPro"/>
</dbReference>
<dbReference type="InterPro" id="IPR014284">
    <property type="entry name" value="RNA_pol_sigma-70_dom"/>
</dbReference>
<dbReference type="CDD" id="cd06171">
    <property type="entry name" value="Sigma70_r4"/>
    <property type="match status" value="1"/>
</dbReference>
<dbReference type="InterPro" id="IPR000838">
    <property type="entry name" value="RNA_pol_sigma70_ECF_CS"/>
</dbReference>
<keyword evidence="3 6" id="KW-0731">Sigma factor</keyword>
<dbReference type="SUPFAM" id="SSF88946">
    <property type="entry name" value="Sigma2 domain of RNA polymerase sigma factors"/>
    <property type="match status" value="1"/>
</dbReference>
<dbReference type="PANTHER" id="PTHR43133:SF66">
    <property type="entry name" value="ECF RNA POLYMERASE SIGMA FACTOR SIGK"/>
    <property type="match status" value="1"/>
</dbReference>
<dbReference type="NCBIfam" id="NF007228">
    <property type="entry name" value="PRK09646.1"/>
    <property type="match status" value="1"/>
</dbReference>
<dbReference type="InterPro" id="IPR007627">
    <property type="entry name" value="RNA_pol_sigma70_r2"/>
</dbReference>
<dbReference type="OrthoDB" id="9784272at2"/>
<keyword evidence="2 6" id="KW-0805">Transcription regulation</keyword>
<dbReference type="InterPro" id="IPR036388">
    <property type="entry name" value="WH-like_DNA-bd_sf"/>
</dbReference>
<keyword evidence="10" id="KW-1185">Reference proteome</keyword>
<keyword evidence="4 6" id="KW-0238">DNA-binding</keyword>
<feature type="domain" description="RNA polymerase sigma-70 region 2" evidence="7">
    <location>
        <begin position="34"/>
        <end position="101"/>
    </location>
</feature>
<dbReference type="GO" id="GO:0003677">
    <property type="term" value="F:DNA binding"/>
    <property type="evidence" value="ECO:0007669"/>
    <property type="project" value="UniProtKB-KW"/>
</dbReference>
<dbReference type="PROSITE" id="PS01063">
    <property type="entry name" value="SIGMA70_ECF"/>
    <property type="match status" value="1"/>
</dbReference>
<name>A0A4R0KBR4_9ACTN</name>
<dbReference type="Gene3D" id="1.10.10.10">
    <property type="entry name" value="Winged helix-like DNA-binding domain superfamily/Winged helix DNA-binding domain"/>
    <property type="match status" value="1"/>
</dbReference>
<evidence type="ECO:0000259" key="7">
    <source>
        <dbReference type="Pfam" id="PF04542"/>
    </source>
</evidence>
<evidence type="ECO:0000256" key="3">
    <source>
        <dbReference type="ARBA" id="ARBA00023082"/>
    </source>
</evidence>
<dbReference type="GO" id="GO:0006950">
    <property type="term" value="P:response to stress"/>
    <property type="evidence" value="ECO:0007669"/>
    <property type="project" value="UniProtKB-ARBA"/>
</dbReference>
<evidence type="ECO:0000313" key="10">
    <source>
        <dbReference type="Proteomes" id="UP000291144"/>
    </source>
</evidence>
<evidence type="ECO:0000256" key="1">
    <source>
        <dbReference type="ARBA" id="ARBA00010641"/>
    </source>
</evidence>
<dbReference type="InterPro" id="IPR013325">
    <property type="entry name" value="RNA_pol_sigma_r2"/>
</dbReference>
<dbReference type="Proteomes" id="UP000291144">
    <property type="component" value="Unassembled WGS sequence"/>
</dbReference>
<evidence type="ECO:0000256" key="5">
    <source>
        <dbReference type="ARBA" id="ARBA00023163"/>
    </source>
</evidence>
<organism evidence="9 10">
    <name type="scientific">Kribbella pittospori</name>
    <dbReference type="NCBI Taxonomy" id="722689"/>
    <lineage>
        <taxon>Bacteria</taxon>
        <taxon>Bacillati</taxon>
        <taxon>Actinomycetota</taxon>
        <taxon>Actinomycetes</taxon>
        <taxon>Propionibacteriales</taxon>
        <taxon>Kribbellaceae</taxon>
        <taxon>Kribbella</taxon>
    </lineage>
</organism>
<dbReference type="SUPFAM" id="SSF88659">
    <property type="entry name" value="Sigma3 and sigma4 domains of RNA polymerase sigma factors"/>
    <property type="match status" value="1"/>
</dbReference>
<evidence type="ECO:0000256" key="2">
    <source>
        <dbReference type="ARBA" id="ARBA00023015"/>
    </source>
</evidence>
<dbReference type="NCBIfam" id="TIGR02937">
    <property type="entry name" value="sigma70-ECF"/>
    <property type="match status" value="1"/>
</dbReference>
<sequence length="197" mass="22098">MPWPAGPQTRPGEVSDGDLLARAAGGDTAAFSALYDRVTPWVFGLVRRILRNPAQSEEVTQEVMIDVWRTATRFDPHRGSAHAWILTIAHRRAVDRVRSEQAAADRTELIGARSAEVDFDQVADTVTTRLESEQVRRCLDTLTDLQRESITLAYYNGYTYPEVAQRLDAKLPTIKARMRDGLIRLRDCLGTTKGRTS</sequence>
<reference evidence="9 10" key="1">
    <citation type="submission" date="2019-02" db="EMBL/GenBank/DDBJ databases">
        <title>Kribbella capetownensis sp. nov. and Kribbella speibonae sp. nov., isolated from soil.</title>
        <authorList>
            <person name="Curtis S.M."/>
            <person name="Norton I."/>
            <person name="Everest G.J."/>
            <person name="Meyers P.R."/>
        </authorList>
    </citation>
    <scope>NUCLEOTIDE SEQUENCE [LARGE SCALE GENOMIC DNA]</scope>
    <source>
        <strain evidence="9 10">NRRL B-24813</strain>
    </source>
</reference>
<feature type="domain" description="RNA polymerase sigma factor 70 region 4 type 2" evidence="8">
    <location>
        <begin position="133"/>
        <end position="184"/>
    </location>
</feature>
<dbReference type="InterPro" id="IPR013249">
    <property type="entry name" value="RNA_pol_sigma70_r4_t2"/>
</dbReference>
<proteinExistence type="inferred from homology"/>
<dbReference type="Pfam" id="PF08281">
    <property type="entry name" value="Sigma70_r4_2"/>
    <property type="match status" value="1"/>
</dbReference>
<evidence type="ECO:0000256" key="4">
    <source>
        <dbReference type="ARBA" id="ARBA00023125"/>
    </source>
</evidence>
<dbReference type="Gene3D" id="1.10.1740.10">
    <property type="match status" value="1"/>
</dbReference>
<keyword evidence="5 6" id="KW-0804">Transcription</keyword>
<dbReference type="PANTHER" id="PTHR43133">
    <property type="entry name" value="RNA POLYMERASE ECF-TYPE SIGMA FACTO"/>
    <property type="match status" value="1"/>
</dbReference>
<comment type="similarity">
    <text evidence="1 6">Belongs to the sigma-70 factor family. ECF subfamily.</text>
</comment>
<dbReference type="EMBL" id="SJKB01000010">
    <property type="protein sequence ID" value="TCC57781.1"/>
    <property type="molecule type" value="Genomic_DNA"/>
</dbReference>
<evidence type="ECO:0000259" key="8">
    <source>
        <dbReference type="Pfam" id="PF08281"/>
    </source>
</evidence>
<dbReference type="InterPro" id="IPR013324">
    <property type="entry name" value="RNA_pol_sigma_r3/r4-like"/>
</dbReference>
<gene>
    <name evidence="9" type="ORF">E0H73_29840</name>
</gene>
<evidence type="ECO:0000256" key="6">
    <source>
        <dbReference type="RuleBase" id="RU000716"/>
    </source>
</evidence>